<evidence type="ECO:0000313" key="1">
    <source>
        <dbReference type="EMBL" id="PWN05550.1"/>
    </source>
</evidence>
<evidence type="ECO:0000313" key="2">
    <source>
        <dbReference type="Proteomes" id="UP000245533"/>
    </source>
</evidence>
<accession>A0A316TMC2</accession>
<protein>
    <submittedName>
        <fullName evidence="1">Uncharacterized protein</fullName>
    </submittedName>
</protein>
<dbReference type="PROSITE" id="PS51257">
    <property type="entry name" value="PROKAR_LIPOPROTEIN"/>
    <property type="match status" value="1"/>
</dbReference>
<keyword evidence="2" id="KW-1185">Reference proteome</keyword>
<comment type="caution">
    <text evidence="1">The sequence shown here is derived from an EMBL/GenBank/DDBJ whole genome shotgun (WGS) entry which is preliminary data.</text>
</comment>
<sequence>MFDLKQILLCISAGMIVILSSCAPDPVFRLQSDDENADDHNSVMQNGMEYLISDLDQSGAVLAYYRHIGDRIVMDLEVFNYSDEVVRFAPSDVHYVARSRDFKQNANGELEWFQHVIEEGSAIDPEKTMLDIDMAASREEAQERTALLLDGISATLDLASDISDAGNLTRNELRKRENRRIRDAIYRTERRDYYYQNIASLNNQRTYWETRSLRTTDLLPDESVAGEISIPLIENATEYEVIIHIGGEKHRFRYLQREYKP</sequence>
<gene>
    <name evidence="1" type="ORF">DDZ15_13165</name>
</gene>
<name>A0A316TMC2_9BACT</name>
<reference evidence="1 2" key="1">
    <citation type="submission" date="2018-05" db="EMBL/GenBank/DDBJ databases">
        <title>Rhodohalobacter halophilus gen. nov., sp. nov., a moderately halophilic member of the family Balneolaceae.</title>
        <authorList>
            <person name="Liu Z.-W."/>
        </authorList>
    </citation>
    <scope>NUCLEOTIDE SEQUENCE [LARGE SCALE GENOMIC DNA]</scope>
    <source>
        <strain evidence="1 2">8A47</strain>
    </source>
</reference>
<proteinExistence type="predicted"/>
<dbReference type="EMBL" id="QGGB01000009">
    <property type="protein sequence ID" value="PWN05550.1"/>
    <property type="molecule type" value="Genomic_DNA"/>
</dbReference>
<dbReference type="AlphaFoldDB" id="A0A316TMC2"/>
<organism evidence="1 2">
    <name type="scientific">Rhodohalobacter mucosus</name>
    <dbReference type="NCBI Taxonomy" id="2079485"/>
    <lineage>
        <taxon>Bacteria</taxon>
        <taxon>Pseudomonadati</taxon>
        <taxon>Balneolota</taxon>
        <taxon>Balneolia</taxon>
        <taxon>Balneolales</taxon>
        <taxon>Balneolaceae</taxon>
        <taxon>Rhodohalobacter</taxon>
    </lineage>
</organism>
<dbReference type="RefSeq" id="WP_109647578.1">
    <property type="nucleotide sequence ID" value="NZ_QGGB01000009.1"/>
</dbReference>
<dbReference type="OrthoDB" id="1523741at2"/>
<dbReference type="Proteomes" id="UP000245533">
    <property type="component" value="Unassembled WGS sequence"/>
</dbReference>